<keyword evidence="3 5" id="KW-0819">tRNA processing</keyword>
<dbReference type="FunFam" id="3.30.2350.10:FF:000011">
    <property type="entry name" value="tRNA pseudouridine synthase B"/>
    <property type="match status" value="1"/>
</dbReference>
<dbReference type="PANTHER" id="PTHR13767:SF2">
    <property type="entry name" value="PSEUDOURIDYLATE SYNTHASE TRUB1"/>
    <property type="match status" value="1"/>
</dbReference>
<dbReference type="InterPro" id="IPR020103">
    <property type="entry name" value="PsdUridine_synth_cat_dom_sf"/>
</dbReference>
<dbReference type="Pfam" id="PF01509">
    <property type="entry name" value="TruB_N"/>
    <property type="match status" value="1"/>
</dbReference>
<dbReference type="InterPro" id="IPR036974">
    <property type="entry name" value="PUA_sf"/>
</dbReference>
<feature type="active site" description="Nucleophile" evidence="5">
    <location>
        <position position="46"/>
    </location>
</feature>
<keyword evidence="4 5" id="KW-0413">Isomerase</keyword>
<comment type="function">
    <text evidence="5">Responsible for synthesis of pseudouridine from uracil-55 in the psi GC loop of transfer RNAs.</text>
</comment>
<keyword evidence="10" id="KW-1185">Reference proteome</keyword>
<dbReference type="Pfam" id="PF09157">
    <property type="entry name" value="TruB-C_2"/>
    <property type="match status" value="1"/>
</dbReference>
<feature type="domain" description="tRNA pseudouridine synthase II TruB subfamily 1 C-terminal" evidence="7">
    <location>
        <begin position="242"/>
        <end position="297"/>
    </location>
</feature>
<dbReference type="KEGG" id="nba:CUN60_03985"/>
<dbReference type="AlphaFoldDB" id="A0A2I7N4U1"/>
<evidence type="ECO:0000313" key="10">
    <source>
        <dbReference type="Proteomes" id="UP000236655"/>
    </source>
</evidence>
<evidence type="ECO:0000259" key="7">
    <source>
        <dbReference type="Pfam" id="PF09157"/>
    </source>
</evidence>
<dbReference type="InterPro" id="IPR014780">
    <property type="entry name" value="tRNA_psdUridine_synth_TruB"/>
</dbReference>
<evidence type="ECO:0000256" key="4">
    <source>
        <dbReference type="ARBA" id="ARBA00023235"/>
    </source>
</evidence>
<feature type="domain" description="Pseudouridine synthase II N-terminal" evidence="6">
    <location>
        <begin position="32"/>
        <end position="180"/>
    </location>
</feature>
<dbReference type="InterPro" id="IPR015240">
    <property type="entry name" value="tRNA_sdUridine_synth_fam1_C"/>
</dbReference>
<proteinExistence type="inferred from homology"/>
<organism evidence="9 10">
    <name type="scientific">Aquella oligotrophica</name>
    <dbReference type="NCBI Taxonomy" id="2067065"/>
    <lineage>
        <taxon>Bacteria</taxon>
        <taxon>Pseudomonadati</taxon>
        <taxon>Pseudomonadota</taxon>
        <taxon>Betaproteobacteria</taxon>
        <taxon>Neisseriales</taxon>
        <taxon>Neisseriaceae</taxon>
        <taxon>Aquella</taxon>
    </lineage>
</organism>
<evidence type="ECO:0000256" key="2">
    <source>
        <dbReference type="ARBA" id="ARBA00005642"/>
    </source>
</evidence>
<dbReference type="GO" id="GO:0160148">
    <property type="term" value="F:tRNA pseudouridine(55) synthase activity"/>
    <property type="evidence" value="ECO:0007669"/>
    <property type="project" value="UniProtKB-EC"/>
</dbReference>
<dbReference type="Proteomes" id="UP000236655">
    <property type="component" value="Chromosome"/>
</dbReference>
<dbReference type="InterPro" id="IPR002501">
    <property type="entry name" value="PsdUridine_synth_N"/>
</dbReference>
<protein>
    <recommendedName>
        <fullName evidence="5">tRNA pseudouridine synthase B</fullName>
        <ecNumber evidence="5">5.4.99.25</ecNumber>
    </recommendedName>
    <alternativeName>
        <fullName evidence="5">tRNA pseudouridine(55) synthase</fullName>
        <shortName evidence="5">Psi55 synthase</shortName>
    </alternativeName>
    <alternativeName>
        <fullName evidence="5">tRNA pseudouridylate synthase</fullName>
    </alternativeName>
    <alternativeName>
        <fullName evidence="5">tRNA-uridine isomerase</fullName>
    </alternativeName>
</protein>
<dbReference type="Gene3D" id="3.30.2350.10">
    <property type="entry name" value="Pseudouridine synthase"/>
    <property type="match status" value="1"/>
</dbReference>
<evidence type="ECO:0000256" key="1">
    <source>
        <dbReference type="ARBA" id="ARBA00000385"/>
    </source>
</evidence>
<dbReference type="PANTHER" id="PTHR13767">
    <property type="entry name" value="TRNA-PSEUDOURIDINE SYNTHASE"/>
    <property type="match status" value="1"/>
</dbReference>
<comment type="similarity">
    <text evidence="2 5">Belongs to the pseudouridine synthase TruB family. Type 1 subfamily.</text>
</comment>
<evidence type="ECO:0000259" key="6">
    <source>
        <dbReference type="Pfam" id="PF01509"/>
    </source>
</evidence>
<evidence type="ECO:0000256" key="3">
    <source>
        <dbReference type="ARBA" id="ARBA00022694"/>
    </source>
</evidence>
<evidence type="ECO:0000313" key="9">
    <source>
        <dbReference type="EMBL" id="AUR51483.1"/>
    </source>
</evidence>
<comment type="catalytic activity">
    <reaction evidence="1 5">
        <text>uridine(55) in tRNA = pseudouridine(55) in tRNA</text>
        <dbReference type="Rhea" id="RHEA:42532"/>
        <dbReference type="Rhea" id="RHEA-COMP:10101"/>
        <dbReference type="Rhea" id="RHEA-COMP:10102"/>
        <dbReference type="ChEBI" id="CHEBI:65314"/>
        <dbReference type="ChEBI" id="CHEBI:65315"/>
        <dbReference type="EC" id="5.4.99.25"/>
    </reaction>
</comment>
<dbReference type="InterPro" id="IPR032819">
    <property type="entry name" value="TruB_C"/>
</dbReference>
<reference evidence="10" key="1">
    <citation type="submission" date="2017-11" db="EMBL/GenBank/DDBJ databases">
        <authorList>
            <person name="Chan K.G."/>
            <person name="Lee L.S."/>
        </authorList>
    </citation>
    <scope>NUCLEOTIDE SEQUENCE [LARGE SCALE GENOMIC DNA]</scope>
    <source>
        <strain evidence="10">DSM 100970</strain>
    </source>
</reference>
<dbReference type="Pfam" id="PF16198">
    <property type="entry name" value="TruB_C_2"/>
    <property type="match status" value="1"/>
</dbReference>
<evidence type="ECO:0000256" key="5">
    <source>
        <dbReference type="HAMAP-Rule" id="MF_01080"/>
    </source>
</evidence>
<dbReference type="GO" id="GO:0031119">
    <property type="term" value="P:tRNA pseudouridine synthesis"/>
    <property type="evidence" value="ECO:0007669"/>
    <property type="project" value="UniProtKB-UniRule"/>
</dbReference>
<dbReference type="OrthoDB" id="9802309at2"/>
<dbReference type="EMBL" id="CP024847">
    <property type="protein sequence ID" value="AUR51483.1"/>
    <property type="molecule type" value="Genomic_DNA"/>
</dbReference>
<sequence>MSRKIRNQIDGILLLDKPLGISSNQAINKVKYLLNATKVGHTGTLDPMATGLLPVCLGEATKFASYLLDGDKEYYATMQLGVVTNTGDAEGKIIARNSVNVSLELIQLALGKFTGEIHQIPPMYSALKHNGQPLYEYARAGITIERQSRKVSIYELELINYDSIKQQLEFRALVSKGTYIRTLAEDIGNFLGCGASLIALRRTRTNQFSINTAITIEKVAEDISNLPLLPIDSILPDLNSYQINDAQYIKVGHGNVCEINEQLDLGKYRLYYQSKFLGVADIIEDNGRLQLKPKRMIQQMIIN</sequence>
<evidence type="ECO:0000259" key="8">
    <source>
        <dbReference type="Pfam" id="PF16198"/>
    </source>
</evidence>
<dbReference type="Gene3D" id="2.30.130.10">
    <property type="entry name" value="PUA domain"/>
    <property type="match status" value="1"/>
</dbReference>
<name>A0A2I7N4U1_9NEIS</name>
<dbReference type="SUPFAM" id="SSF55120">
    <property type="entry name" value="Pseudouridine synthase"/>
    <property type="match status" value="1"/>
</dbReference>
<gene>
    <name evidence="5" type="primary">truB</name>
    <name evidence="9" type="ORF">CUN60_03985</name>
</gene>
<dbReference type="GO" id="GO:0003723">
    <property type="term" value="F:RNA binding"/>
    <property type="evidence" value="ECO:0007669"/>
    <property type="project" value="InterPro"/>
</dbReference>
<dbReference type="HAMAP" id="MF_01080">
    <property type="entry name" value="TruB_bact"/>
    <property type="match status" value="1"/>
</dbReference>
<dbReference type="CDD" id="cd02573">
    <property type="entry name" value="PseudoU_synth_EcTruB"/>
    <property type="match status" value="1"/>
</dbReference>
<dbReference type="EC" id="5.4.99.25" evidence="5"/>
<feature type="domain" description="tRNA pseudouridylate synthase B C-terminal" evidence="8">
    <location>
        <begin position="181"/>
        <end position="221"/>
    </location>
</feature>
<accession>A0A2I7N4U1</accession>
<dbReference type="NCBIfam" id="TIGR00431">
    <property type="entry name" value="TruB"/>
    <property type="match status" value="1"/>
</dbReference>
<dbReference type="GO" id="GO:1990481">
    <property type="term" value="P:mRNA pseudouridine synthesis"/>
    <property type="evidence" value="ECO:0007669"/>
    <property type="project" value="TreeGrafter"/>
</dbReference>